<keyword evidence="2" id="KW-0732">Signal</keyword>
<evidence type="ECO:0000313" key="4">
    <source>
        <dbReference type="Proteomes" id="UP001166286"/>
    </source>
</evidence>
<gene>
    <name evidence="3" type="ORF">JMJ35_004149</name>
</gene>
<sequence length="113" mass="12145">MRLHSVSSLLTALLFVVGSSTSPLAYPNGKLEQINALRARGVSEAAIAARFPRPAKVSIVAPLASPSPDPVIHSTDLLDAQVIFSDQYADMPPKKRRLTHSVGQRGTEMGRQL</sequence>
<evidence type="ECO:0000256" key="2">
    <source>
        <dbReference type="SAM" id="SignalP"/>
    </source>
</evidence>
<protein>
    <submittedName>
        <fullName evidence="3">Uncharacterized protein</fullName>
    </submittedName>
</protein>
<dbReference type="AlphaFoldDB" id="A0AA39V281"/>
<feature type="chain" id="PRO_5041340527" evidence="2">
    <location>
        <begin position="22"/>
        <end position="113"/>
    </location>
</feature>
<reference evidence="3" key="1">
    <citation type="submission" date="2023-03" db="EMBL/GenBank/DDBJ databases">
        <title>Complete genome of Cladonia borealis.</title>
        <authorList>
            <person name="Park H."/>
        </authorList>
    </citation>
    <scope>NUCLEOTIDE SEQUENCE</scope>
    <source>
        <strain evidence="3">ANT050790</strain>
    </source>
</reference>
<comment type="caution">
    <text evidence="3">The sequence shown here is derived from an EMBL/GenBank/DDBJ whole genome shotgun (WGS) entry which is preliminary data.</text>
</comment>
<evidence type="ECO:0000313" key="3">
    <source>
        <dbReference type="EMBL" id="KAK0513163.1"/>
    </source>
</evidence>
<name>A0AA39V281_9LECA</name>
<keyword evidence="4" id="KW-1185">Reference proteome</keyword>
<feature type="signal peptide" evidence="2">
    <location>
        <begin position="1"/>
        <end position="21"/>
    </location>
</feature>
<organism evidence="3 4">
    <name type="scientific">Cladonia borealis</name>
    <dbReference type="NCBI Taxonomy" id="184061"/>
    <lineage>
        <taxon>Eukaryota</taxon>
        <taxon>Fungi</taxon>
        <taxon>Dikarya</taxon>
        <taxon>Ascomycota</taxon>
        <taxon>Pezizomycotina</taxon>
        <taxon>Lecanoromycetes</taxon>
        <taxon>OSLEUM clade</taxon>
        <taxon>Lecanoromycetidae</taxon>
        <taxon>Lecanorales</taxon>
        <taxon>Lecanorineae</taxon>
        <taxon>Cladoniaceae</taxon>
        <taxon>Cladonia</taxon>
    </lineage>
</organism>
<accession>A0AA39V281</accession>
<feature type="region of interest" description="Disordered" evidence="1">
    <location>
        <begin position="94"/>
        <end position="113"/>
    </location>
</feature>
<dbReference type="EMBL" id="JAFEKC020000008">
    <property type="protein sequence ID" value="KAK0513163.1"/>
    <property type="molecule type" value="Genomic_DNA"/>
</dbReference>
<proteinExistence type="predicted"/>
<evidence type="ECO:0000256" key="1">
    <source>
        <dbReference type="SAM" id="MobiDB-lite"/>
    </source>
</evidence>
<dbReference type="Proteomes" id="UP001166286">
    <property type="component" value="Unassembled WGS sequence"/>
</dbReference>